<evidence type="ECO:0000313" key="2">
    <source>
        <dbReference type="EMBL" id="CEK90532.1"/>
    </source>
</evidence>
<accession>A0A0B7BCC5</accession>
<proteinExistence type="predicted"/>
<feature type="compositionally biased region" description="Polar residues" evidence="1">
    <location>
        <begin position="60"/>
        <end position="70"/>
    </location>
</feature>
<feature type="compositionally biased region" description="Polar residues" evidence="1">
    <location>
        <begin position="631"/>
        <end position="672"/>
    </location>
</feature>
<reference evidence="2" key="1">
    <citation type="submission" date="2014-12" db="EMBL/GenBank/DDBJ databases">
        <title>Insight into the proteome of Arion vulgaris.</title>
        <authorList>
            <person name="Aradska J."/>
            <person name="Bulat T."/>
            <person name="Smidak R."/>
            <person name="Sarate P."/>
            <person name="Gangsoo J."/>
            <person name="Sialana F."/>
            <person name="Bilban M."/>
            <person name="Lubec G."/>
        </authorList>
    </citation>
    <scope>NUCLEOTIDE SEQUENCE</scope>
    <source>
        <tissue evidence="2">Skin</tissue>
    </source>
</reference>
<dbReference type="EMBL" id="HACG01043667">
    <property type="protein sequence ID" value="CEK90532.1"/>
    <property type="molecule type" value="Transcribed_RNA"/>
</dbReference>
<feature type="region of interest" description="Disordered" evidence="1">
    <location>
        <begin position="628"/>
        <end position="672"/>
    </location>
</feature>
<gene>
    <name evidence="2" type="primary">ORF177344</name>
</gene>
<dbReference type="AlphaFoldDB" id="A0A0B7BCC5"/>
<evidence type="ECO:0000256" key="1">
    <source>
        <dbReference type="SAM" id="MobiDB-lite"/>
    </source>
</evidence>
<feature type="region of interest" description="Disordered" evidence="1">
    <location>
        <begin position="45"/>
        <end position="76"/>
    </location>
</feature>
<organism evidence="2">
    <name type="scientific">Arion vulgaris</name>
    <dbReference type="NCBI Taxonomy" id="1028688"/>
    <lineage>
        <taxon>Eukaryota</taxon>
        <taxon>Metazoa</taxon>
        <taxon>Spiralia</taxon>
        <taxon>Lophotrochozoa</taxon>
        <taxon>Mollusca</taxon>
        <taxon>Gastropoda</taxon>
        <taxon>Heterobranchia</taxon>
        <taxon>Euthyneura</taxon>
        <taxon>Panpulmonata</taxon>
        <taxon>Eupulmonata</taxon>
        <taxon>Stylommatophora</taxon>
        <taxon>Helicina</taxon>
        <taxon>Arionoidea</taxon>
        <taxon>Arionidae</taxon>
        <taxon>Arion</taxon>
    </lineage>
</organism>
<sequence length="672" mass="77039">MIQHNKQRCKAMQQEEDSVYSEEGSIFMNQPRSVLTALDERINDLERGNRSRRKRKVLPRQNTCTSQRPTSLPMKNVSFSPHTIHSLENENTGEGQHPTIRNKCAWCDGRSRRSTLASSPCRKKLPMKNLTDQLHNDDSCMSANSIYDSPENYTGVCSSPGRAKFRSDFSTAGYKQPRTTGGRTTTSCSEERNKSGLSNYYNNRFARICPYFNPLGTLGRHGMASTHTSHQKMNDIFKFRNRPSFSCSPIGDIWEPDSNVDLLLAKYKYPQILSPPTNYVRYKSSFLSQGMHVRNISNNRSVRISVLPVNVKIPRVHTRSTSSSLSSRYDALINNYVDRAEPFYYNYDKSRNCAYNNVSEYQPQSTKAIVNDQIFAKKFKLNKSFNPLASTFSNTISDSHNIGRNDNWIQPLPERKPIVLRSKYFCSLPHTSIRLASTRFKDEDFAEDTKNMGRFCTFPRRTSQSKPEVSKLNRGYINHSFLSDSPFLSAVGKHNYKDELVSKKHSPYTIKENKSDFKYNWMSDIPSTHKYSTVENIKWPSRNKFNTVSYSFPISSFKSGLSKDNTNNSQRARYPEIKESVNPYFTKSDNFNFNQIIDNFCSPRRLDSESLEQLLKIIEPISRATLHPFSESGNETQATRSESTSAKVAHNNNTSITQSSMEDYNSIQMSKP</sequence>
<feature type="region of interest" description="Disordered" evidence="1">
    <location>
        <begin position="1"/>
        <end position="24"/>
    </location>
</feature>
<name>A0A0B7BCC5_9EUPU</name>
<protein>
    <submittedName>
        <fullName evidence="2">Uncharacterized protein</fullName>
    </submittedName>
</protein>